<feature type="region of interest" description="Disordered" evidence="1">
    <location>
        <begin position="348"/>
        <end position="383"/>
    </location>
</feature>
<dbReference type="OrthoDB" id="2131431at2759"/>
<feature type="transmembrane region" description="Helical" evidence="2">
    <location>
        <begin position="75"/>
        <end position="98"/>
    </location>
</feature>
<evidence type="ECO:0000313" key="4">
    <source>
        <dbReference type="Proteomes" id="UP000780801"/>
    </source>
</evidence>
<evidence type="ECO:0000313" key="3">
    <source>
        <dbReference type="EMBL" id="KAF9580866.1"/>
    </source>
</evidence>
<feature type="region of interest" description="Disordered" evidence="1">
    <location>
        <begin position="453"/>
        <end position="521"/>
    </location>
</feature>
<feature type="transmembrane region" description="Helical" evidence="2">
    <location>
        <begin position="259"/>
        <end position="280"/>
    </location>
</feature>
<keyword evidence="2" id="KW-0812">Transmembrane</keyword>
<evidence type="ECO:0000256" key="1">
    <source>
        <dbReference type="SAM" id="MobiDB-lite"/>
    </source>
</evidence>
<feature type="compositionally biased region" description="Low complexity" evidence="1">
    <location>
        <begin position="508"/>
        <end position="521"/>
    </location>
</feature>
<feature type="non-terminal residue" evidence="3">
    <location>
        <position position="521"/>
    </location>
</feature>
<accession>A0A9P6FUC7</accession>
<protein>
    <submittedName>
        <fullName evidence="3">Uncharacterized protein</fullName>
    </submittedName>
</protein>
<feature type="transmembrane region" description="Helical" evidence="2">
    <location>
        <begin position="165"/>
        <end position="185"/>
    </location>
</feature>
<keyword evidence="2" id="KW-1133">Transmembrane helix</keyword>
<reference evidence="3" key="1">
    <citation type="journal article" date="2020" name="Fungal Divers.">
        <title>Resolving the Mortierellaceae phylogeny through synthesis of multi-gene phylogenetics and phylogenomics.</title>
        <authorList>
            <person name="Vandepol N."/>
            <person name="Liber J."/>
            <person name="Desiro A."/>
            <person name="Na H."/>
            <person name="Kennedy M."/>
            <person name="Barry K."/>
            <person name="Grigoriev I.V."/>
            <person name="Miller A.N."/>
            <person name="O'Donnell K."/>
            <person name="Stajich J.E."/>
            <person name="Bonito G."/>
        </authorList>
    </citation>
    <scope>NUCLEOTIDE SEQUENCE</scope>
    <source>
        <strain evidence="3">KOD1015</strain>
    </source>
</reference>
<organism evidence="3 4">
    <name type="scientific">Lunasporangiospora selenospora</name>
    <dbReference type="NCBI Taxonomy" id="979761"/>
    <lineage>
        <taxon>Eukaryota</taxon>
        <taxon>Fungi</taxon>
        <taxon>Fungi incertae sedis</taxon>
        <taxon>Mucoromycota</taxon>
        <taxon>Mortierellomycotina</taxon>
        <taxon>Mortierellomycetes</taxon>
        <taxon>Mortierellales</taxon>
        <taxon>Mortierellaceae</taxon>
        <taxon>Lunasporangiospora</taxon>
    </lineage>
</organism>
<dbReference type="Proteomes" id="UP000780801">
    <property type="component" value="Unassembled WGS sequence"/>
</dbReference>
<gene>
    <name evidence="3" type="ORF">BGW38_002324</name>
</gene>
<proteinExistence type="predicted"/>
<sequence>MSPIPVISSAHALLSSAITTLASTTTAASPASIALPLEIRPRAIDEPYEGMAPHKNPTVLCDWTRNASYCRDADFIQWILIVSSILHVVVGFYGIWLLSYRNRGFNLKIITELFSSVGAGIRPKPMDCIVFFTTVACFVKVPANLPLIFNVLEDHWWFRIAIEQLYWLFVSFAFASYFVGLLYAMPVTAREGMFAVYQPESVFGTKTLPPIHVISPTTAQKNAMLIIGAIYPAIFGAGLGIASGAFYDRGQYRISRILLLAQYSNWVLILWSMALMFFYYGLKYTFILRANIIIAETALKAPRAAFGLGNLISRSPARFLFIQLQITGFGGCAVTVLAGALSQSIRNRRRGLHEPSTATTNSLVAPGGSSGGQRNKGSKPDAYSLHLNSYNSRGSKFGTPRTDPEEVCLTHEGSSADASTLHSLPLAERCLSMERRYRDLPDQDLEAALARSSFYNEDDEEEEHDRVMYKTPSLTPPPRPHFSGRRPSAVGLNDTQDGNSTGGGPLTSISSNSSSGSSTGV</sequence>
<dbReference type="AlphaFoldDB" id="A0A9P6FUC7"/>
<comment type="caution">
    <text evidence="3">The sequence shown here is derived from an EMBL/GenBank/DDBJ whole genome shotgun (WGS) entry which is preliminary data.</text>
</comment>
<name>A0A9P6FUC7_9FUNG</name>
<evidence type="ECO:0000256" key="2">
    <source>
        <dbReference type="SAM" id="Phobius"/>
    </source>
</evidence>
<keyword evidence="4" id="KW-1185">Reference proteome</keyword>
<feature type="transmembrane region" description="Helical" evidence="2">
    <location>
        <begin position="223"/>
        <end position="247"/>
    </location>
</feature>
<keyword evidence="2" id="KW-0472">Membrane</keyword>
<dbReference type="EMBL" id="JAABOA010001802">
    <property type="protein sequence ID" value="KAF9580866.1"/>
    <property type="molecule type" value="Genomic_DNA"/>
</dbReference>
<feature type="transmembrane region" description="Helical" evidence="2">
    <location>
        <begin position="320"/>
        <end position="341"/>
    </location>
</feature>